<dbReference type="Proteomes" id="UP001162480">
    <property type="component" value="Chromosome 4"/>
</dbReference>
<gene>
    <name evidence="2" type="ORF">OCTVUL_1B013775</name>
</gene>
<accession>A0AA36ASW7</accession>
<feature type="compositionally biased region" description="Basic and acidic residues" evidence="1">
    <location>
        <begin position="86"/>
        <end position="100"/>
    </location>
</feature>
<name>A0AA36ASW7_OCTVU</name>
<keyword evidence="3" id="KW-1185">Reference proteome</keyword>
<feature type="region of interest" description="Disordered" evidence="1">
    <location>
        <begin position="59"/>
        <end position="144"/>
    </location>
</feature>
<evidence type="ECO:0000313" key="3">
    <source>
        <dbReference type="Proteomes" id="UP001162480"/>
    </source>
</evidence>
<proteinExistence type="predicted"/>
<evidence type="ECO:0000256" key="1">
    <source>
        <dbReference type="SAM" id="MobiDB-lite"/>
    </source>
</evidence>
<protein>
    <submittedName>
        <fullName evidence="2">Uncharacterized protein</fullName>
    </submittedName>
</protein>
<dbReference type="EMBL" id="OX597817">
    <property type="protein sequence ID" value="CAI9721109.1"/>
    <property type="molecule type" value="Genomic_DNA"/>
</dbReference>
<dbReference type="AlphaFoldDB" id="A0AA36ASW7"/>
<evidence type="ECO:0000313" key="2">
    <source>
        <dbReference type="EMBL" id="CAI9721109.1"/>
    </source>
</evidence>
<reference evidence="2" key="1">
    <citation type="submission" date="2023-08" db="EMBL/GenBank/DDBJ databases">
        <authorList>
            <person name="Alioto T."/>
            <person name="Alioto T."/>
            <person name="Gomez Garrido J."/>
        </authorList>
    </citation>
    <scope>NUCLEOTIDE SEQUENCE</scope>
</reference>
<feature type="compositionally biased region" description="Polar residues" evidence="1">
    <location>
        <begin position="117"/>
        <end position="128"/>
    </location>
</feature>
<sequence>MGLNYGSLTASKKSVITFELAKGKSTLEISKIIGGYHQTVKSYYGDTRVTLRTHANFSHINDNIMTPKRKSSIERKTRNAASTSRTRSDEAYRQAEKESDTEAQSAKRQHMRDTEQQRNTSAGRSRTLNPAARDAEQQNNTPAR</sequence>
<organism evidence="2 3">
    <name type="scientific">Octopus vulgaris</name>
    <name type="common">Common octopus</name>
    <dbReference type="NCBI Taxonomy" id="6645"/>
    <lineage>
        <taxon>Eukaryota</taxon>
        <taxon>Metazoa</taxon>
        <taxon>Spiralia</taxon>
        <taxon>Lophotrochozoa</taxon>
        <taxon>Mollusca</taxon>
        <taxon>Cephalopoda</taxon>
        <taxon>Coleoidea</taxon>
        <taxon>Octopodiformes</taxon>
        <taxon>Octopoda</taxon>
        <taxon>Incirrata</taxon>
        <taxon>Octopodidae</taxon>
        <taxon>Octopus</taxon>
    </lineage>
</organism>